<keyword evidence="2" id="KW-0238">DNA-binding</keyword>
<sequence length="465" mass="53487">MDLTQRQVEISNMPKRSRKLLPLSEKVKIIDSIRKDKKSSSQVSKICGENESSIRQVVKNKKAIRQVEISNMPKRPRKLLPLSEKVKIHDSIRKGKKSSSQVAEVCGENESSIRQVVKNKKTIRQVEISNTPKRPRKLLPLSEKVKILDLVRKDKKSYSQVAKIYGKNESSIRQIVKNEKAIRSSVAILPRTFNATSTVRNKYLVKTEQALNLWVREMNKKCVPIDGNVIRQKAVMLYKDFHRESPASNLSKPFTASKGWLHRFLHRFGLKNVKVSRDSTSHVENIAEISTGRKKLLKKSQKSANCSETDLSWETLPRTTYVHTAPQIYEEDEVINSCDVTELSWENIPDLTYADTAIQECVDDSVSLGESDDENTDYQVRKSLWDDFETIMIKPSSKKVKRTKDKPTAWTLDKVSEVFHLAQILKDKIINYDPVVERSIRITNLITEALKPLQQHFDELQSKEY</sequence>
<organism evidence="4 5">
    <name type="scientific">Trichonephila inaurata madagascariensis</name>
    <dbReference type="NCBI Taxonomy" id="2747483"/>
    <lineage>
        <taxon>Eukaryota</taxon>
        <taxon>Metazoa</taxon>
        <taxon>Ecdysozoa</taxon>
        <taxon>Arthropoda</taxon>
        <taxon>Chelicerata</taxon>
        <taxon>Arachnida</taxon>
        <taxon>Araneae</taxon>
        <taxon>Araneomorphae</taxon>
        <taxon>Entelegynae</taxon>
        <taxon>Araneoidea</taxon>
        <taxon>Nephilidae</taxon>
        <taxon>Trichonephila</taxon>
        <taxon>Trichonephila inaurata</taxon>
    </lineage>
</organism>
<evidence type="ECO:0000313" key="5">
    <source>
        <dbReference type="Proteomes" id="UP000886998"/>
    </source>
</evidence>
<dbReference type="PANTHER" id="PTHR19303">
    <property type="entry name" value="TRANSPOSON"/>
    <property type="match status" value="1"/>
</dbReference>
<reference evidence="4" key="1">
    <citation type="submission" date="2020-08" db="EMBL/GenBank/DDBJ databases">
        <title>Multicomponent nature underlies the extraordinary mechanical properties of spider dragline silk.</title>
        <authorList>
            <person name="Kono N."/>
            <person name="Nakamura H."/>
            <person name="Mori M."/>
            <person name="Yoshida Y."/>
            <person name="Ohtoshi R."/>
            <person name="Malay A.D."/>
            <person name="Moran D.A.P."/>
            <person name="Tomita M."/>
            <person name="Numata K."/>
            <person name="Arakawa K."/>
        </authorList>
    </citation>
    <scope>NUCLEOTIDE SEQUENCE</scope>
</reference>
<name>A0A8X6XX94_9ARAC</name>
<dbReference type="SUPFAM" id="SSF46689">
    <property type="entry name" value="Homeodomain-like"/>
    <property type="match status" value="4"/>
</dbReference>
<evidence type="ECO:0000256" key="1">
    <source>
        <dbReference type="ARBA" id="ARBA00004123"/>
    </source>
</evidence>
<dbReference type="GO" id="GO:0003677">
    <property type="term" value="F:DNA binding"/>
    <property type="evidence" value="ECO:0007669"/>
    <property type="project" value="UniProtKB-KW"/>
</dbReference>
<proteinExistence type="predicted"/>
<dbReference type="AlphaFoldDB" id="A0A8X6XX94"/>
<keyword evidence="5" id="KW-1185">Reference proteome</keyword>
<dbReference type="OrthoDB" id="6429931at2759"/>
<comment type="subcellular location">
    <subcellularLocation>
        <location evidence="1">Nucleus</location>
    </subcellularLocation>
</comment>
<dbReference type="InterPro" id="IPR006600">
    <property type="entry name" value="HTH_CenpB_DNA-bd_dom"/>
</dbReference>
<accession>A0A8X6XX94</accession>
<dbReference type="EMBL" id="BMAV01014000">
    <property type="protein sequence ID" value="GFY61991.1"/>
    <property type="molecule type" value="Genomic_DNA"/>
</dbReference>
<gene>
    <name evidence="4" type="ORF">TNIN_202071</name>
</gene>
<evidence type="ECO:0000256" key="2">
    <source>
        <dbReference type="ARBA" id="ARBA00023125"/>
    </source>
</evidence>
<dbReference type="InterPro" id="IPR050863">
    <property type="entry name" value="CenT-Element_Derived"/>
</dbReference>
<feature type="domain" description="HTH CENPB-type" evidence="3">
    <location>
        <begin position="195"/>
        <end position="274"/>
    </location>
</feature>
<evidence type="ECO:0000259" key="3">
    <source>
        <dbReference type="PROSITE" id="PS51253"/>
    </source>
</evidence>
<dbReference type="Gene3D" id="1.10.10.60">
    <property type="entry name" value="Homeodomain-like"/>
    <property type="match status" value="1"/>
</dbReference>
<comment type="caution">
    <text evidence="4">The sequence shown here is derived from an EMBL/GenBank/DDBJ whole genome shotgun (WGS) entry which is preliminary data.</text>
</comment>
<dbReference type="PANTHER" id="PTHR19303:SF52">
    <property type="entry name" value="TIGGER TRANSPOSABLE ELEMENT-DERIVED PROTEIN 6"/>
    <property type="match status" value="1"/>
</dbReference>
<dbReference type="PROSITE" id="PS51253">
    <property type="entry name" value="HTH_CENPB"/>
    <property type="match status" value="1"/>
</dbReference>
<dbReference type="GO" id="GO:0005634">
    <property type="term" value="C:nucleus"/>
    <property type="evidence" value="ECO:0007669"/>
    <property type="project" value="UniProtKB-SubCell"/>
</dbReference>
<dbReference type="InterPro" id="IPR009057">
    <property type="entry name" value="Homeodomain-like_sf"/>
</dbReference>
<dbReference type="Proteomes" id="UP000886998">
    <property type="component" value="Unassembled WGS sequence"/>
</dbReference>
<dbReference type="SMART" id="SM00674">
    <property type="entry name" value="CENPB"/>
    <property type="match status" value="1"/>
</dbReference>
<evidence type="ECO:0000313" key="4">
    <source>
        <dbReference type="EMBL" id="GFY61991.1"/>
    </source>
</evidence>
<protein>
    <submittedName>
        <fullName evidence="4">HTH CENPB-type domain-containing protein</fullName>
    </submittedName>
</protein>
<dbReference type="Pfam" id="PF03221">
    <property type="entry name" value="HTH_Tnp_Tc5"/>
    <property type="match status" value="1"/>
</dbReference>